<name>A0AAD6VHP8_9AGAR</name>
<dbReference type="EMBL" id="JARJCW010000036">
    <property type="protein sequence ID" value="KAJ7207453.1"/>
    <property type="molecule type" value="Genomic_DNA"/>
</dbReference>
<comment type="caution">
    <text evidence="3">The sequence shown here is derived from an EMBL/GenBank/DDBJ whole genome shotgun (WGS) entry which is preliminary data.</text>
</comment>
<keyword evidence="4" id="KW-1185">Reference proteome</keyword>
<dbReference type="Gene3D" id="3.40.50.300">
    <property type="entry name" value="P-loop containing nucleotide triphosphate hydrolases"/>
    <property type="match status" value="1"/>
</dbReference>
<keyword evidence="1" id="KW-0677">Repeat</keyword>
<proteinExistence type="predicted"/>
<evidence type="ECO:0000313" key="4">
    <source>
        <dbReference type="Proteomes" id="UP001219525"/>
    </source>
</evidence>
<feature type="domain" description="Nephrocystin 3-like N-terminal" evidence="2">
    <location>
        <begin position="61"/>
        <end position="209"/>
    </location>
</feature>
<reference evidence="3" key="1">
    <citation type="submission" date="2023-03" db="EMBL/GenBank/DDBJ databases">
        <title>Massive genome expansion in bonnet fungi (Mycena s.s.) driven by repeated elements and novel gene families across ecological guilds.</title>
        <authorList>
            <consortium name="Lawrence Berkeley National Laboratory"/>
            <person name="Harder C.B."/>
            <person name="Miyauchi S."/>
            <person name="Viragh M."/>
            <person name="Kuo A."/>
            <person name="Thoen E."/>
            <person name="Andreopoulos B."/>
            <person name="Lu D."/>
            <person name="Skrede I."/>
            <person name="Drula E."/>
            <person name="Henrissat B."/>
            <person name="Morin E."/>
            <person name="Kohler A."/>
            <person name="Barry K."/>
            <person name="LaButti K."/>
            <person name="Morin E."/>
            <person name="Salamov A."/>
            <person name="Lipzen A."/>
            <person name="Mereny Z."/>
            <person name="Hegedus B."/>
            <person name="Baldrian P."/>
            <person name="Stursova M."/>
            <person name="Weitz H."/>
            <person name="Taylor A."/>
            <person name="Grigoriev I.V."/>
            <person name="Nagy L.G."/>
            <person name="Martin F."/>
            <person name="Kauserud H."/>
        </authorList>
    </citation>
    <scope>NUCLEOTIDE SEQUENCE</scope>
    <source>
        <strain evidence="3">9144</strain>
    </source>
</reference>
<dbReference type="PANTHER" id="PTHR10039">
    <property type="entry name" value="AMELOGENIN"/>
    <property type="match status" value="1"/>
</dbReference>
<organism evidence="3 4">
    <name type="scientific">Mycena pura</name>
    <dbReference type="NCBI Taxonomy" id="153505"/>
    <lineage>
        <taxon>Eukaryota</taxon>
        <taxon>Fungi</taxon>
        <taxon>Dikarya</taxon>
        <taxon>Basidiomycota</taxon>
        <taxon>Agaricomycotina</taxon>
        <taxon>Agaricomycetes</taxon>
        <taxon>Agaricomycetidae</taxon>
        <taxon>Agaricales</taxon>
        <taxon>Marasmiineae</taxon>
        <taxon>Mycenaceae</taxon>
        <taxon>Mycena</taxon>
    </lineage>
</organism>
<evidence type="ECO:0000256" key="1">
    <source>
        <dbReference type="ARBA" id="ARBA00022737"/>
    </source>
</evidence>
<dbReference type="Pfam" id="PF24883">
    <property type="entry name" value="NPHP3_N"/>
    <property type="match status" value="1"/>
</dbReference>
<dbReference type="InterPro" id="IPR027417">
    <property type="entry name" value="P-loop_NTPase"/>
</dbReference>
<evidence type="ECO:0000259" key="2">
    <source>
        <dbReference type="Pfam" id="PF24883"/>
    </source>
</evidence>
<dbReference type="PANTHER" id="PTHR10039:SF17">
    <property type="entry name" value="FUNGAL STAND N-TERMINAL GOODBYE DOMAIN-CONTAINING PROTEIN-RELATED"/>
    <property type="match status" value="1"/>
</dbReference>
<sequence length="456" mass="51121">MISGINILHRASASEAFHNSADSGAQPRCHPETRIEMQEKLLKWCINSEWPSGQAGTESCDTRTEPSILWVHGPAGAGKSAIMKTLSQRLEEAGRLGGTFFFKRGHSTRGNAKVLFTTIALQLAVNSLQLRNRISATVEQNPTLVARSIGVQLQELILNPCEGLEDPPWIIIIDGLDECEGENVQQEVLRLIEASAQRRIPLRFVVASRPEAHIHEVFDGLSFHDMYRAFNIDSSFHDVRTYLVSEFARIHREHSTMAMVPLPWPSKEVLESLVDKSSGYFIYASTVINFVDDKYFRPTQRLEVIQNLSGSGSGLLSPFTALDVLYTQILSAVPKNPHLVPILRVVDIFPYLLSPKQIDALLGLRPEDTELSLRGLHSVVQLCDADRQMDQCLSFTHASFSDFLRDPARAGDFYIRDWGGLVELARLVFTELGYNYEDCTKNQIRPPGLCVHVRLL</sequence>
<evidence type="ECO:0000313" key="3">
    <source>
        <dbReference type="EMBL" id="KAJ7207453.1"/>
    </source>
</evidence>
<dbReference type="AlphaFoldDB" id="A0AAD6VHP8"/>
<dbReference type="Proteomes" id="UP001219525">
    <property type="component" value="Unassembled WGS sequence"/>
</dbReference>
<dbReference type="InterPro" id="IPR056884">
    <property type="entry name" value="NPHP3-like_N"/>
</dbReference>
<dbReference type="SUPFAM" id="SSF52540">
    <property type="entry name" value="P-loop containing nucleoside triphosphate hydrolases"/>
    <property type="match status" value="1"/>
</dbReference>
<accession>A0AAD6VHP8</accession>
<protein>
    <recommendedName>
        <fullName evidence="2">Nephrocystin 3-like N-terminal domain-containing protein</fullName>
    </recommendedName>
</protein>
<gene>
    <name evidence="3" type="ORF">GGX14DRAFT_366076</name>
</gene>